<dbReference type="EMBL" id="CP002214">
    <property type="protein sequence ID" value="ADO59822.1"/>
    <property type="molecule type" value="Genomic_DNA"/>
</dbReference>
<dbReference type="HOGENOM" id="CLU_106688_0_0_9"/>
<sequence>MLKLNKKAVFLTGVFALISVALLTASVEPSKRIEVSKDGGDIAVQQTGQEVRELLGGTSPTMSLIVEKGYGHVKIKVRNEGTSNLTWSLQGNGREYLIKTVGKGKTLTWTSLNSFPNGMPSGDYIIQFRAGGNKVEGEAWGTTGKRPSDIKNRTTSKERLGDK</sequence>
<feature type="chain" id="PRO_5038609354" description="Intracellular proteinase inhibitor BsuPI domain-containing protein" evidence="2">
    <location>
        <begin position="22"/>
        <end position="163"/>
    </location>
</feature>
<dbReference type="eggNOG" id="ENOG503070G">
    <property type="taxonomic scope" value="Bacteria"/>
</dbReference>
<feature type="signal peptide" evidence="2">
    <location>
        <begin position="1"/>
        <end position="21"/>
    </location>
</feature>
<dbReference type="RefSeq" id="WP_013386236.1">
    <property type="nucleotide sequence ID" value="NC_014628.2"/>
</dbReference>
<organism evidence="3 4">
    <name type="scientific">Paenibacillus polymyxa (strain SC2)</name>
    <name type="common">Bacillus polymyxa</name>
    <dbReference type="NCBI Taxonomy" id="886882"/>
    <lineage>
        <taxon>Bacteria</taxon>
        <taxon>Bacillati</taxon>
        <taxon>Bacillota</taxon>
        <taxon>Bacilli</taxon>
        <taxon>Bacillales</taxon>
        <taxon>Paenibacillaceae</taxon>
        <taxon>Paenibacillus</taxon>
    </lineage>
</organism>
<keyword evidence="3" id="KW-0614">Plasmid</keyword>
<dbReference type="Proteomes" id="UP000006868">
    <property type="component" value="Plasmid pSC2"/>
</dbReference>
<dbReference type="PATRIC" id="fig|886882.15.peg.5485"/>
<feature type="region of interest" description="Disordered" evidence="1">
    <location>
        <begin position="137"/>
        <end position="163"/>
    </location>
</feature>
<evidence type="ECO:0000313" key="4">
    <source>
        <dbReference type="Proteomes" id="UP000006868"/>
    </source>
</evidence>
<name>E3EKJ0_PAEPS</name>
<dbReference type="OrthoDB" id="2663545at2"/>
<accession>E3EKJ0</accession>
<feature type="compositionally biased region" description="Basic and acidic residues" evidence="1">
    <location>
        <begin position="146"/>
        <end position="163"/>
    </location>
</feature>
<dbReference type="KEGG" id="ppm:PPSC2_26070"/>
<evidence type="ECO:0000313" key="3">
    <source>
        <dbReference type="EMBL" id="ADO59822.1"/>
    </source>
</evidence>
<proteinExistence type="predicted"/>
<keyword evidence="2" id="KW-0732">Signal</keyword>
<evidence type="ECO:0000256" key="2">
    <source>
        <dbReference type="SAM" id="SignalP"/>
    </source>
</evidence>
<protein>
    <recommendedName>
        <fullName evidence="5">Intracellular proteinase inhibitor BsuPI domain-containing protein</fullName>
    </recommendedName>
</protein>
<evidence type="ECO:0000256" key="1">
    <source>
        <dbReference type="SAM" id="MobiDB-lite"/>
    </source>
</evidence>
<evidence type="ECO:0008006" key="5">
    <source>
        <dbReference type="Google" id="ProtNLM"/>
    </source>
</evidence>
<dbReference type="AlphaFoldDB" id="E3EKJ0"/>
<reference evidence="3 4" key="1">
    <citation type="journal article" date="2011" name="J. Bacteriol.">
        <title>Complete genome sequence of Paenibacillus polymyxa SC2, a strain of plant growth-promoting Rhizobacterium with broad-spectrum antimicrobial activity.</title>
        <authorList>
            <person name="Ma M."/>
            <person name="Wang C."/>
            <person name="Ding Y."/>
            <person name="Li L."/>
            <person name="Shen D."/>
            <person name="Jiang X."/>
            <person name="Guan D."/>
            <person name="Cao F."/>
            <person name="Chen H."/>
            <person name="Feng R."/>
            <person name="Wang X."/>
            <person name="Ge Y."/>
            <person name="Yao L."/>
            <person name="Bing X."/>
            <person name="Yang X."/>
            <person name="Li J."/>
            <person name="Du B."/>
        </authorList>
    </citation>
    <scope>NUCLEOTIDE SEQUENCE [LARGE SCALE GENOMIC DNA]</scope>
    <source>
        <strain evidence="3 4">SC2</strain>
        <plasmid evidence="4">pSC2</plasmid>
    </source>
</reference>
<gene>
    <name evidence="3" type="ORF">PPSC2_26070</name>
</gene>
<geneLocation type="plasmid" evidence="3 4">
    <name>pSC2</name>
</geneLocation>